<dbReference type="Proteomes" id="UP000002630">
    <property type="component" value="Linkage Group LG03"/>
</dbReference>
<dbReference type="EMBL" id="FN648981">
    <property type="protein sequence ID" value="CBJ27576.1"/>
    <property type="molecule type" value="Genomic_DNA"/>
</dbReference>
<proteinExistence type="predicted"/>
<dbReference type="AlphaFoldDB" id="D7G6J1"/>
<name>D7G6J1_ECTSI</name>
<gene>
    <name evidence="1" type="ORF">Esi_0075_0059</name>
</gene>
<keyword evidence="2" id="KW-1185">Reference proteome</keyword>
<dbReference type="OrthoDB" id="10335755at2759"/>
<protein>
    <submittedName>
        <fullName evidence="1">Uncharacterized protein</fullName>
    </submittedName>
</protein>
<accession>D7G6J1</accession>
<evidence type="ECO:0000313" key="2">
    <source>
        <dbReference type="Proteomes" id="UP000002630"/>
    </source>
</evidence>
<organism evidence="1 2">
    <name type="scientific">Ectocarpus siliculosus</name>
    <name type="common">Brown alga</name>
    <name type="synonym">Conferva siliculosa</name>
    <dbReference type="NCBI Taxonomy" id="2880"/>
    <lineage>
        <taxon>Eukaryota</taxon>
        <taxon>Sar</taxon>
        <taxon>Stramenopiles</taxon>
        <taxon>Ochrophyta</taxon>
        <taxon>PX clade</taxon>
        <taxon>Phaeophyceae</taxon>
        <taxon>Ectocarpales</taxon>
        <taxon>Ectocarpaceae</taxon>
        <taxon>Ectocarpus</taxon>
    </lineage>
</organism>
<reference evidence="1 2" key="1">
    <citation type="journal article" date="2010" name="Nature">
        <title>The Ectocarpus genome and the independent evolution of multicellularity in brown algae.</title>
        <authorList>
            <person name="Cock J.M."/>
            <person name="Sterck L."/>
            <person name="Rouze P."/>
            <person name="Scornet D."/>
            <person name="Allen A.E."/>
            <person name="Amoutzias G."/>
            <person name="Anthouard V."/>
            <person name="Artiguenave F."/>
            <person name="Aury J.M."/>
            <person name="Badger J.H."/>
            <person name="Beszteri B."/>
            <person name="Billiau K."/>
            <person name="Bonnet E."/>
            <person name="Bothwell J.H."/>
            <person name="Bowler C."/>
            <person name="Boyen C."/>
            <person name="Brownlee C."/>
            <person name="Carrano C.J."/>
            <person name="Charrier B."/>
            <person name="Cho G.Y."/>
            <person name="Coelho S.M."/>
            <person name="Collen J."/>
            <person name="Corre E."/>
            <person name="Da Silva C."/>
            <person name="Delage L."/>
            <person name="Delaroque N."/>
            <person name="Dittami S.M."/>
            <person name="Doulbeau S."/>
            <person name="Elias M."/>
            <person name="Farnham G."/>
            <person name="Gachon C.M."/>
            <person name="Gschloessl B."/>
            <person name="Heesch S."/>
            <person name="Jabbari K."/>
            <person name="Jubin C."/>
            <person name="Kawai H."/>
            <person name="Kimura K."/>
            <person name="Kloareg B."/>
            <person name="Kupper F.C."/>
            <person name="Lang D."/>
            <person name="Le Bail A."/>
            <person name="Leblanc C."/>
            <person name="Lerouge P."/>
            <person name="Lohr M."/>
            <person name="Lopez P.J."/>
            <person name="Martens C."/>
            <person name="Maumus F."/>
            <person name="Michel G."/>
            <person name="Miranda-Saavedra D."/>
            <person name="Morales J."/>
            <person name="Moreau H."/>
            <person name="Motomura T."/>
            <person name="Nagasato C."/>
            <person name="Napoli C.A."/>
            <person name="Nelson D.R."/>
            <person name="Nyvall-Collen P."/>
            <person name="Peters A.F."/>
            <person name="Pommier C."/>
            <person name="Potin P."/>
            <person name="Poulain J."/>
            <person name="Quesneville H."/>
            <person name="Read B."/>
            <person name="Rensing S.A."/>
            <person name="Ritter A."/>
            <person name="Rousvoal S."/>
            <person name="Samanta M."/>
            <person name="Samson G."/>
            <person name="Schroeder D.C."/>
            <person name="Segurens B."/>
            <person name="Strittmatter M."/>
            <person name="Tonon T."/>
            <person name="Tregear J.W."/>
            <person name="Valentin K."/>
            <person name="von Dassow P."/>
            <person name="Yamagishi T."/>
            <person name="Van de Peer Y."/>
            <person name="Wincker P."/>
        </authorList>
    </citation>
    <scope>NUCLEOTIDE SEQUENCE [LARGE SCALE GENOMIC DNA]</scope>
    <source>
        <strain evidence="2">Ec32 / CCAP1310/4</strain>
    </source>
</reference>
<dbReference type="EMBL" id="FN649728">
    <property type="protein sequence ID" value="CBJ27576.1"/>
    <property type="molecule type" value="Genomic_DNA"/>
</dbReference>
<evidence type="ECO:0000313" key="1">
    <source>
        <dbReference type="EMBL" id="CBJ27576.1"/>
    </source>
</evidence>
<dbReference type="InParanoid" id="D7G6J1"/>
<sequence length="152" mass="16943">MCSQVCDFHGRAVAHPQESVVPSALAACFMSGSLEQHLVFTGLVGAGPHLDYLTTTVYFSINSGRPLARAAGPMQVGEDERVYVAVKYPTMNELWPEIYQNVAVEVVQVDVFITVRSGHKTIRYPGTELKVTYRRTRMSPDVVDYDDDDEEE</sequence>